<name>A0AAN7HBL9_9PEZI</name>
<accession>A0AAN7HBL9</accession>
<proteinExistence type="predicted"/>
<feature type="compositionally biased region" description="Low complexity" evidence="1">
    <location>
        <begin position="19"/>
        <end position="35"/>
    </location>
</feature>
<organism evidence="2 3">
    <name type="scientific">Achaetomium macrosporum</name>
    <dbReference type="NCBI Taxonomy" id="79813"/>
    <lineage>
        <taxon>Eukaryota</taxon>
        <taxon>Fungi</taxon>
        <taxon>Dikarya</taxon>
        <taxon>Ascomycota</taxon>
        <taxon>Pezizomycotina</taxon>
        <taxon>Sordariomycetes</taxon>
        <taxon>Sordariomycetidae</taxon>
        <taxon>Sordariales</taxon>
        <taxon>Chaetomiaceae</taxon>
        <taxon>Achaetomium</taxon>
    </lineage>
</organism>
<evidence type="ECO:0000256" key="1">
    <source>
        <dbReference type="SAM" id="MobiDB-lite"/>
    </source>
</evidence>
<keyword evidence="3" id="KW-1185">Reference proteome</keyword>
<reference evidence="2" key="2">
    <citation type="submission" date="2023-05" db="EMBL/GenBank/DDBJ databases">
        <authorList>
            <consortium name="Lawrence Berkeley National Laboratory"/>
            <person name="Steindorff A."/>
            <person name="Hensen N."/>
            <person name="Bonometti L."/>
            <person name="Westerberg I."/>
            <person name="Brannstrom I.O."/>
            <person name="Guillou S."/>
            <person name="Cros-Aarteil S."/>
            <person name="Calhoun S."/>
            <person name="Haridas S."/>
            <person name="Kuo A."/>
            <person name="Mondo S."/>
            <person name="Pangilinan J."/>
            <person name="Riley R."/>
            <person name="Labutti K."/>
            <person name="Andreopoulos B."/>
            <person name="Lipzen A."/>
            <person name="Chen C."/>
            <person name="Yanf M."/>
            <person name="Daum C."/>
            <person name="Ng V."/>
            <person name="Clum A."/>
            <person name="Ohm R."/>
            <person name="Martin F."/>
            <person name="Silar P."/>
            <person name="Natvig D."/>
            <person name="Lalanne C."/>
            <person name="Gautier V."/>
            <person name="Ament-Velasquez S.L."/>
            <person name="Kruys A."/>
            <person name="Hutchinson M.I."/>
            <person name="Powell A.J."/>
            <person name="Barry K."/>
            <person name="Miller A.N."/>
            <person name="Grigoriev I.V."/>
            <person name="Debuchy R."/>
            <person name="Gladieux P."/>
            <person name="Thoren M.H."/>
            <person name="Johannesson H."/>
        </authorList>
    </citation>
    <scope>NUCLEOTIDE SEQUENCE</scope>
    <source>
        <strain evidence="2">CBS 532.94</strain>
    </source>
</reference>
<evidence type="ECO:0000313" key="2">
    <source>
        <dbReference type="EMBL" id="KAK4235024.1"/>
    </source>
</evidence>
<comment type="caution">
    <text evidence="2">The sequence shown here is derived from an EMBL/GenBank/DDBJ whole genome shotgun (WGS) entry which is preliminary data.</text>
</comment>
<dbReference type="EMBL" id="MU860305">
    <property type="protein sequence ID" value="KAK4235024.1"/>
    <property type="molecule type" value="Genomic_DNA"/>
</dbReference>
<feature type="region of interest" description="Disordered" evidence="1">
    <location>
        <begin position="1"/>
        <end position="36"/>
    </location>
</feature>
<reference evidence="2" key="1">
    <citation type="journal article" date="2023" name="Mol. Phylogenet. Evol.">
        <title>Genome-scale phylogeny and comparative genomics of the fungal order Sordariales.</title>
        <authorList>
            <person name="Hensen N."/>
            <person name="Bonometti L."/>
            <person name="Westerberg I."/>
            <person name="Brannstrom I.O."/>
            <person name="Guillou S."/>
            <person name="Cros-Aarteil S."/>
            <person name="Calhoun S."/>
            <person name="Haridas S."/>
            <person name="Kuo A."/>
            <person name="Mondo S."/>
            <person name="Pangilinan J."/>
            <person name="Riley R."/>
            <person name="LaButti K."/>
            <person name="Andreopoulos B."/>
            <person name="Lipzen A."/>
            <person name="Chen C."/>
            <person name="Yan M."/>
            <person name="Daum C."/>
            <person name="Ng V."/>
            <person name="Clum A."/>
            <person name="Steindorff A."/>
            <person name="Ohm R.A."/>
            <person name="Martin F."/>
            <person name="Silar P."/>
            <person name="Natvig D.O."/>
            <person name="Lalanne C."/>
            <person name="Gautier V."/>
            <person name="Ament-Velasquez S.L."/>
            <person name="Kruys A."/>
            <person name="Hutchinson M.I."/>
            <person name="Powell A.J."/>
            <person name="Barry K."/>
            <person name="Miller A.N."/>
            <person name="Grigoriev I.V."/>
            <person name="Debuchy R."/>
            <person name="Gladieux P."/>
            <person name="Hiltunen Thoren M."/>
            <person name="Johannesson H."/>
        </authorList>
    </citation>
    <scope>NUCLEOTIDE SEQUENCE</scope>
    <source>
        <strain evidence="2">CBS 532.94</strain>
    </source>
</reference>
<sequence length="159" mass="16625">MSDHRTTASVTTPSDSEKSNVAAPSSSVPSYPGASHTPVCGCCLAYQAVKNRERVRKALILVHDHVSTTNKDGNSVKSDFQSILIGLTDVCTVYEDAERMLIRAAGNTVPNELKQSAAKLAASSIAAAGRQLDALSGVILELQGAAASKPDGAQQETEQ</sequence>
<gene>
    <name evidence="2" type="ORF">C8A03DRAFT_37152</name>
</gene>
<evidence type="ECO:0000313" key="3">
    <source>
        <dbReference type="Proteomes" id="UP001303760"/>
    </source>
</evidence>
<dbReference type="Proteomes" id="UP001303760">
    <property type="component" value="Unassembled WGS sequence"/>
</dbReference>
<dbReference type="AlphaFoldDB" id="A0AAN7HBL9"/>
<protein>
    <submittedName>
        <fullName evidence="2">Uncharacterized protein</fullName>
    </submittedName>
</protein>